<dbReference type="Proteomes" id="UP000828390">
    <property type="component" value="Unassembled WGS sequence"/>
</dbReference>
<keyword evidence="2" id="KW-1185">Reference proteome</keyword>
<dbReference type="EMBL" id="JAIWYP010000007">
    <property type="protein sequence ID" value="KAH3796831.1"/>
    <property type="molecule type" value="Genomic_DNA"/>
</dbReference>
<sequence length="76" mass="8683">MTDSHYVNAWERRLKMTNPRPLVIQGVVGRTREFLKTTVIATPEQTVMTDGHYANAWEQRLTATNPRLLVSRGVVC</sequence>
<accession>A0A9D4FFC4</accession>
<name>A0A9D4FFC4_DREPO</name>
<evidence type="ECO:0000313" key="2">
    <source>
        <dbReference type="Proteomes" id="UP000828390"/>
    </source>
</evidence>
<proteinExistence type="predicted"/>
<evidence type="ECO:0000313" key="1">
    <source>
        <dbReference type="EMBL" id="KAH3796831.1"/>
    </source>
</evidence>
<organism evidence="1 2">
    <name type="scientific">Dreissena polymorpha</name>
    <name type="common">Zebra mussel</name>
    <name type="synonym">Mytilus polymorpha</name>
    <dbReference type="NCBI Taxonomy" id="45954"/>
    <lineage>
        <taxon>Eukaryota</taxon>
        <taxon>Metazoa</taxon>
        <taxon>Spiralia</taxon>
        <taxon>Lophotrochozoa</taxon>
        <taxon>Mollusca</taxon>
        <taxon>Bivalvia</taxon>
        <taxon>Autobranchia</taxon>
        <taxon>Heteroconchia</taxon>
        <taxon>Euheterodonta</taxon>
        <taxon>Imparidentia</taxon>
        <taxon>Neoheterodontei</taxon>
        <taxon>Myida</taxon>
        <taxon>Dreissenoidea</taxon>
        <taxon>Dreissenidae</taxon>
        <taxon>Dreissena</taxon>
    </lineage>
</organism>
<reference evidence="1" key="2">
    <citation type="submission" date="2020-11" db="EMBL/GenBank/DDBJ databases">
        <authorList>
            <person name="McCartney M.A."/>
            <person name="Auch B."/>
            <person name="Kono T."/>
            <person name="Mallez S."/>
            <person name="Becker A."/>
            <person name="Gohl D.M."/>
            <person name="Silverstein K.A.T."/>
            <person name="Koren S."/>
            <person name="Bechman K.B."/>
            <person name="Herman A."/>
            <person name="Abrahante J.E."/>
            <person name="Garbe J."/>
        </authorList>
    </citation>
    <scope>NUCLEOTIDE SEQUENCE</scope>
    <source>
        <strain evidence="1">Duluth1</strain>
        <tissue evidence="1">Whole animal</tissue>
    </source>
</reference>
<reference evidence="1" key="1">
    <citation type="journal article" date="2019" name="bioRxiv">
        <title>The Genome of the Zebra Mussel, Dreissena polymorpha: A Resource for Invasive Species Research.</title>
        <authorList>
            <person name="McCartney M.A."/>
            <person name="Auch B."/>
            <person name="Kono T."/>
            <person name="Mallez S."/>
            <person name="Zhang Y."/>
            <person name="Obille A."/>
            <person name="Becker A."/>
            <person name="Abrahante J.E."/>
            <person name="Garbe J."/>
            <person name="Badalamenti J.P."/>
            <person name="Herman A."/>
            <person name="Mangelson H."/>
            <person name="Liachko I."/>
            <person name="Sullivan S."/>
            <person name="Sone E.D."/>
            <person name="Koren S."/>
            <person name="Silverstein K.A.T."/>
            <person name="Beckman K.B."/>
            <person name="Gohl D.M."/>
        </authorList>
    </citation>
    <scope>NUCLEOTIDE SEQUENCE</scope>
    <source>
        <strain evidence="1">Duluth1</strain>
        <tissue evidence="1">Whole animal</tissue>
    </source>
</reference>
<protein>
    <submittedName>
        <fullName evidence="1">Uncharacterized protein</fullName>
    </submittedName>
</protein>
<comment type="caution">
    <text evidence="1">The sequence shown here is derived from an EMBL/GenBank/DDBJ whole genome shotgun (WGS) entry which is preliminary data.</text>
</comment>
<dbReference type="AlphaFoldDB" id="A0A9D4FFC4"/>
<gene>
    <name evidence="1" type="ORF">DPMN_150406</name>
</gene>